<feature type="transmembrane region" description="Helical" evidence="1">
    <location>
        <begin position="241"/>
        <end position="261"/>
    </location>
</feature>
<dbReference type="RefSeq" id="WP_184170494.1">
    <property type="nucleotide sequence ID" value="NZ_JACHGF010000001.1"/>
</dbReference>
<dbReference type="Gene3D" id="2.160.20.80">
    <property type="entry name" value="E3 ubiquitin-protein ligase SopA"/>
    <property type="match status" value="1"/>
</dbReference>
<evidence type="ECO:0000313" key="3">
    <source>
        <dbReference type="EMBL" id="MBB5282406.1"/>
    </source>
</evidence>
<evidence type="ECO:0000313" key="4">
    <source>
        <dbReference type="Proteomes" id="UP000557307"/>
    </source>
</evidence>
<feature type="domain" description="Signal transduction histidine kinase internal region" evidence="2">
    <location>
        <begin position="288"/>
        <end position="368"/>
    </location>
</feature>
<dbReference type="InterPro" id="IPR050640">
    <property type="entry name" value="Bact_2-comp_sensor_kinase"/>
</dbReference>
<keyword evidence="1" id="KW-0472">Membrane</keyword>
<dbReference type="Pfam" id="PF00805">
    <property type="entry name" value="Pentapeptide"/>
    <property type="match status" value="2"/>
</dbReference>
<dbReference type="SUPFAM" id="SSF55874">
    <property type="entry name" value="ATPase domain of HSP90 chaperone/DNA topoisomerase II/histidine kinase"/>
    <property type="match status" value="1"/>
</dbReference>
<feature type="transmembrane region" description="Helical" evidence="1">
    <location>
        <begin position="200"/>
        <end position="221"/>
    </location>
</feature>
<dbReference type="InterPro" id="IPR010559">
    <property type="entry name" value="Sig_transdc_His_kin_internal"/>
</dbReference>
<dbReference type="InterPro" id="IPR001646">
    <property type="entry name" value="5peptide_repeat"/>
</dbReference>
<keyword evidence="1" id="KW-1133">Transmembrane helix</keyword>
<accession>A0A840TE53</accession>
<keyword evidence="1" id="KW-0812">Transmembrane</keyword>
<comment type="caution">
    <text evidence="3">The sequence shown here is derived from an EMBL/GenBank/DDBJ whole genome shotgun (WGS) entry which is preliminary data.</text>
</comment>
<name>A0A840TE53_9BACT</name>
<dbReference type="InterPro" id="IPR036890">
    <property type="entry name" value="HATPase_C_sf"/>
</dbReference>
<dbReference type="EMBL" id="JACHGF010000001">
    <property type="protein sequence ID" value="MBB5282406.1"/>
    <property type="molecule type" value="Genomic_DNA"/>
</dbReference>
<reference evidence="3 4" key="1">
    <citation type="submission" date="2020-08" db="EMBL/GenBank/DDBJ databases">
        <title>Genomic Encyclopedia of Type Strains, Phase IV (KMG-IV): sequencing the most valuable type-strain genomes for metagenomic binning, comparative biology and taxonomic classification.</title>
        <authorList>
            <person name="Goeker M."/>
        </authorList>
    </citation>
    <scope>NUCLEOTIDE SEQUENCE [LARGE SCALE GENOMIC DNA]</scope>
    <source>
        <strain evidence="3 4">DSM 105074</strain>
    </source>
</reference>
<keyword evidence="4" id="KW-1185">Reference proteome</keyword>
<feature type="transmembrane region" description="Helical" evidence="1">
    <location>
        <begin position="167"/>
        <end position="188"/>
    </location>
</feature>
<feature type="transmembrane region" description="Helical" evidence="1">
    <location>
        <begin position="124"/>
        <end position="147"/>
    </location>
</feature>
<dbReference type="PANTHER" id="PTHR34220">
    <property type="entry name" value="SENSOR HISTIDINE KINASE YPDA"/>
    <property type="match status" value="1"/>
</dbReference>
<dbReference type="AlphaFoldDB" id="A0A840TE53"/>
<dbReference type="GO" id="GO:0000155">
    <property type="term" value="F:phosphorelay sensor kinase activity"/>
    <property type="evidence" value="ECO:0007669"/>
    <property type="project" value="InterPro"/>
</dbReference>
<dbReference type="Pfam" id="PF06580">
    <property type="entry name" value="His_kinase"/>
    <property type="match status" value="1"/>
</dbReference>
<dbReference type="PANTHER" id="PTHR34220:SF7">
    <property type="entry name" value="SENSOR HISTIDINE KINASE YPDA"/>
    <property type="match status" value="1"/>
</dbReference>
<sequence length="486" mass="55068">MNREQLLDLLKNNQQPLRMRASSLSNFDFSGMDLTGADLSFSNLERANFNGAILRNATIRAAALNRASFRNADLTNADLSFSSLMDADLTGAKIDGINFSFSAREKSFDWEDFSLVGLIQSQSWVGTLVAIILGAIMLYGFNAIVFFTAEIYFTSEPIRAGLYQFLTVQNITAGVLTVVLTQAMSLWLEPFIRREALQYLVLSVTILVFNQVVNAGIYFLFGKEMVDQFVIQYPNEAGQKVPWYWYMIGPVLVANAIYYLGKRGKQLSRKMSDQEVQLLNLEKLKTRAELDALQARINPHFLYNSLNSIASLVHEDPDKAEEMTLLLSKLFRYTTGRRNDDYFDSIEHELEMVATYLKVEQVRFGARLEFAVEVKDPTLNELRIPKFLLQPIVENAVKHGISKLPEQGCIRVQIYEQEGCLHLCVYDNGPAFPDTMNAGYGLRSIQDKLRLLYQEDALVELHNAPQKYLCVKIKKQRLTEPPGAGT</sequence>
<dbReference type="Proteomes" id="UP000557307">
    <property type="component" value="Unassembled WGS sequence"/>
</dbReference>
<evidence type="ECO:0000256" key="1">
    <source>
        <dbReference type="SAM" id="Phobius"/>
    </source>
</evidence>
<gene>
    <name evidence="3" type="ORF">HNQ92_000527</name>
</gene>
<protein>
    <recommendedName>
        <fullName evidence="2">Signal transduction histidine kinase internal region domain-containing protein</fullName>
    </recommendedName>
</protein>
<evidence type="ECO:0000259" key="2">
    <source>
        <dbReference type="Pfam" id="PF06580"/>
    </source>
</evidence>
<dbReference type="Gene3D" id="3.30.565.10">
    <property type="entry name" value="Histidine kinase-like ATPase, C-terminal domain"/>
    <property type="match status" value="1"/>
</dbReference>
<proteinExistence type="predicted"/>
<dbReference type="GO" id="GO:0016020">
    <property type="term" value="C:membrane"/>
    <property type="evidence" value="ECO:0007669"/>
    <property type="project" value="InterPro"/>
</dbReference>
<dbReference type="SUPFAM" id="SSF141571">
    <property type="entry name" value="Pentapeptide repeat-like"/>
    <property type="match status" value="1"/>
</dbReference>
<organism evidence="3 4">
    <name type="scientific">Rhabdobacter roseus</name>
    <dbReference type="NCBI Taxonomy" id="1655419"/>
    <lineage>
        <taxon>Bacteria</taxon>
        <taxon>Pseudomonadati</taxon>
        <taxon>Bacteroidota</taxon>
        <taxon>Cytophagia</taxon>
        <taxon>Cytophagales</taxon>
        <taxon>Cytophagaceae</taxon>
        <taxon>Rhabdobacter</taxon>
    </lineage>
</organism>